<dbReference type="GeneID" id="19137853"/>
<feature type="region of interest" description="Disordered" evidence="1">
    <location>
        <begin position="86"/>
        <end position="114"/>
    </location>
</feature>
<feature type="compositionally biased region" description="Low complexity" evidence="1">
    <location>
        <begin position="87"/>
        <end position="97"/>
    </location>
</feature>
<feature type="compositionally biased region" description="Polar residues" evidence="1">
    <location>
        <begin position="58"/>
        <end position="70"/>
    </location>
</feature>
<evidence type="ECO:0000313" key="3">
    <source>
        <dbReference type="Proteomes" id="UP000016934"/>
    </source>
</evidence>
<proteinExistence type="predicted"/>
<dbReference type="OMA" id="QRKNSIC"/>
<dbReference type="RefSeq" id="XP_007704974.1">
    <property type="nucleotide sequence ID" value="XM_007706784.1"/>
</dbReference>
<dbReference type="HOGENOM" id="CLU_839813_0_0_1"/>
<dbReference type="EMBL" id="KB445653">
    <property type="protein sequence ID" value="EMD59196.1"/>
    <property type="molecule type" value="Genomic_DNA"/>
</dbReference>
<organism evidence="2 3">
    <name type="scientific">Cochliobolus sativus (strain ND90Pr / ATCC 201652)</name>
    <name type="common">Common root rot and spot blotch fungus</name>
    <name type="synonym">Bipolaris sorokiniana</name>
    <dbReference type="NCBI Taxonomy" id="665912"/>
    <lineage>
        <taxon>Eukaryota</taxon>
        <taxon>Fungi</taxon>
        <taxon>Dikarya</taxon>
        <taxon>Ascomycota</taxon>
        <taxon>Pezizomycotina</taxon>
        <taxon>Dothideomycetes</taxon>
        <taxon>Pleosporomycetidae</taxon>
        <taxon>Pleosporales</taxon>
        <taxon>Pleosporineae</taxon>
        <taxon>Pleosporaceae</taxon>
        <taxon>Bipolaris</taxon>
    </lineage>
</organism>
<dbReference type="Proteomes" id="UP000016934">
    <property type="component" value="Unassembled WGS sequence"/>
</dbReference>
<evidence type="ECO:0000313" key="2">
    <source>
        <dbReference type="EMBL" id="EMD59196.1"/>
    </source>
</evidence>
<feature type="region of interest" description="Disordered" evidence="1">
    <location>
        <begin position="49"/>
        <end position="71"/>
    </location>
</feature>
<dbReference type="KEGG" id="bsc:COCSADRAFT_347729"/>
<dbReference type="eggNOG" id="ENOG502R1AV">
    <property type="taxonomic scope" value="Eukaryota"/>
</dbReference>
<reference evidence="2 3" key="1">
    <citation type="journal article" date="2012" name="PLoS Pathog.">
        <title>Diverse lifestyles and strategies of plant pathogenesis encoded in the genomes of eighteen Dothideomycetes fungi.</title>
        <authorList>
            <person name="Ohm R.A."/>
            <person name="Feau N."/>
            <person name="Henrissat B."/>
            <person name="Schoch C.L."/>
            <person name="Horwitz B.A."/>
            <person name="Barry K.W."/>
            <person name="Condon B.J."/>
            <person name="Copeland A.C."/>
            <person name="Dhillon B."/>
            <person name="Glaser F."/>
            <person name="Hesse C.N."/>
            <person name="Kosti I."/>
            <person name="LaButti K."/>
            <person name="Lindquist E.A."/>
            <person name="Lucas S."/>
            <person name="Salamov A.A."/>
            <person name="Bradshaw R.E."/>
            <person name="Ciuffetti L."/>
            <person name="Hamelin R.C."/>
            <person name="Kema G.H.J."/>
            <person name="Lawrence C."/>
            <person name="Scott J.A."/>
            <person name="Spatafora J.W."/>
            <person name="Turgeon B.G."/>
            <person name="de Wit P.J.G.M."/>
            <person name="Zhong S."/>
            <person name="Goodwin S.B."/>
            <person name="Grigoriev I.V."/>
        </authorList>
    </citation>
    <scope>NUCLEOTIDE SEQUENCE [LARGE SCALE GENOMIC DNA]</scope>
    <source>
        <strain evidence="3">ND90Pr / ATCC 201652</strain>
    </source>
</reference>
<name>M2SPZ6_COCSN</name>
<sequence>MSPRIARVSLHCECSPSIIPNQESQLVRRSARLAKRATWQRYASCTQSDGSLSRAESHNNTITPPSNTMTFVKPNNARRLHPFIIGSTTDSTSSSDYPDSDTELATQDDQHPSFPPLHATFLARTTLHKRSTSYDSTYEFSNESYELDSFVVSDNHSDNTDNIDYGYHADESAADEVQRKNSICSTSSEDTLFVPEVKIRKKNVHHPHLPFRSKQVGTASPEEVAEQISDAILLFSKRCNRGMKAMSVKITEGDMRDGEVREGLKRAGKLGLVVKKEVSVGCVVWYFGAKGGKRVM</sequence>
<reference evidence="3" key="2">
    <citation type="journal article" date="2013" name="PLoS Genet.">
        <title>Comparative genome structure, secondary metabolite, and effector coding capacity across Cochliobolus pathogens.</title>
        <authorList>
            <person name="Condon B.J."/>
            <person name="Leng Y."/>
            <person name="Wu D."/>
            <person name="Bushley K.E."/>
            <person name="Ohm R.A."/>
            <person name="Otillar R."/>
            <person name="Martin J."/>
            <person name="Schackwitz W."/>
            <person name="Grimwood J."/>
            <person name="MohdZainudin N."/>
            <person name="Xue C."/>
            <person name="Wang R."/>
            <person name="Manning V.A."/>
            <person name="Dhillon B."/>
            <person name="Tu Z.J."/>
            <person name="Steffenson B.J."/>
            <person name="Salamov A."/>
            <person name="Sun H."/>
            <person name="Lowry S."/>
            <person name="LaButti K."/>
            <person name="Han J."/>
            <person name="Copeland A."/>
            <person name="Lindquist E."/>
            <person name="Barry K."/>
            <person name="Schmutz J."/>
            <person name="Baker S.E."/>
            <person name="Ciuffetti L.M."/>
            <person name="Grigoriev I.V."/>
            <person name="Zhong S."/>
            <person name="Turgeon B.G."/>
        </authorList>
    </citation>
    <scope>NUCLEOTIDE SEQUENCE [LARGE SCALE GENOMIC DNA]</scope>
    <source>
        <strain evidence="3">ND90Pr / ATCC 201652</strain>
    </source>
</reference>
<dbReference type="OrthoDB" id="3693676at2759"/>
<evidence type="ECO:0000256" key="1">
    <source>
        <dbReference type="SAM" id="MobiDB-lite"/>
    </source>
</evidence>
<keyword evidence="3" id="KW-1185">Reference proteome</keyword>
<protein>
    <submittedName>
        <fullName evidence="2">Uncharacterized protein</fullName>
    </submittedName>
</protein>
<gene>
    <name evidence="2" type="ORF">COCSADRAFT_347729</name>
</gene>
<dbReference type="AlphaFoldDB" id="M2SPZ6"/>
<accession>M2SPZ6</accession>